<dbReference type="EMBL" id="OBMT01000003">
    <property type="protein sequence ID" value="SOC03399.1"/>
    <property type="molecule type" value="Genomic_DNA"/>
</dbReference>
<name>A0A285S8P2_9RHOB</name>
<accession>A0A285S8P2</accession>
<dbReference type="PIRSF" id="PIRSF033328">
    <property type="entry name" value="Phest_Mll4975"/>
    <property type="match status" value="1"/>
</dbReference>
<dbReference type="RefSeq" id="WP_097069547.1">
    <property type="nucleotide sequence ID" value="NZ_OBMT01000003.1"/>
</dbReference>
<sequence length="225" mass="24372">MKIERYALYFAPAERGLAQAGAAWLGWDAEAGVELVQPDVAGIAAATEAPRKYGFHATLKAPFRLAEGMSADDLAEALGHEAAQIAPVEIPGLGIAPLGGRFLALRPEGNEAGLVTLAAEVVTRFEPFRAASSREELARRRPEGLTARQRDLLGAFGYPYVFEEYRFHMTLTGDLPAAEIERLRPAAEAHFAPHLARPFPVDQLCLFGEDAAGRFHLLSRHTLSG</sequence>
<organism evidence="1 2">
    <name type="scientific">Rhodobacter maris</name>
    <dbReference type="NCBI Taxonomy" id="446682"/>
    <lineage>
        <taxon>Bacteria</taxon>
        <taxon>Pseudomonadati</taxon>
        <taxon>Pseudomonadota</taxon>
        <taxon>Alphaproteobacteria</taxon>
        <taxon>Rhodobacterales</taxon>
        <taxon>Rhodobacter group</taxon>
        <taxon>Rhodobacter</taxon>
    </lineage>
</organism>
<dbReference type="InterPro" id="IPR009389">
    <property type="entry name" value="DUF1045"/>
</dbReference>
<dbReference type="NCBIfam" id="TIGR03223">
    <property type="entry name" value="Phn_opern_protn"/>
    <property type="match status" value="1"/>
</dbReference>
<dbReference type="OrthoDB" id="4954742at2"/>
<dbReference type="AlphaFoldDB" id="A0A285S8P2"/>
<dbReference type="Pfam" id="PF06299">
    <property type="entry name" value="DUF1045"/>
    <property type="match status" value="1"/>
</dbReference>
<proteinExistence type="predicted"/>
<evidence type="ECO:0000313" key="1">
    <source>
        <dbReference type="EMBL" id="SOC03399.1"/>
    </source>
</evidence>
<gene>
    <name evidence="1" type="ORF">SAMN05877831_103352</name>
</gene>
<dbReference type="Gene3D" id="3.90.1140.10">
    <property type="entry name" value="Cyclic phosphodiesterase"/>
    <property type="match status" value="1"/>
</dbReference>
<reference evidence="2" key="1">
    <citation type="submission" date="2017-08" db="EMBL/GenBank/DDBJ databases">
        <authorList>
            <person name="Varghese N."/>
            <person name="Submissions S."/>
        </authorList>
    </citation>
    <scope>NUCLEOTIDE SEQUENCE [LARGE SCALE GENOMIC DNA]</scope>
    <source>
        <strain evidence="2">JA276</strain>
    </source>
</reference>
<protein>
    <submittedName>
        <fullName evidence="1">Putative phosphonate metabolism protein</fullName>
    </submittedName>
</protein>
<keyword evidence="2" id="KW-1185">Reference proteome</keyword>
<evidence type="ECO:0000313" key="2">
    <source>
        <dbReference type="Proteomes" id="UP000219111"/>
    </source>
</evidence>
<dbReference type="Proteomes" id="UP000219111">
    <property type="component" value="Unassembled WGS sequence"/>
</dbReference>